<dbReference type="Pfam" id="PF00561">
    <property type="entry name" value="Abhydrolase_1"/>
    <property type="match status" value="1"/>
</dbReference>
<keyword evidence="2 4" id="KW-0732">Signal</keyword>
<dbReference type="GO" id="GO:0008233">
    <property type="term" value="F:peptidase activity"/>
    <property type="evidence" value="ECO:0007669"/>
    <property type="project" value="InterPro"/>
</dbReference>
<dbReference type="AlphaFoldDB" id="A0A4Q7VW11"/>
<evidence type="ECO:0000259" key="5">
    <source>
        <dbReference type="Pfam" id="PF00561"/>
    </source>
</evidence>
<reference evidence="7 8" key="1">
    <citation type="submission" date="2019-02" db="EMBL/GenBank/DDBJ databases">
        <title>Genomic Encyclopedia of Type Strains, Phase IV (KMG-IV): sequencing the most valuable type-strain genomes for metagenomic binning, comparative biology and taxonomic classification.</title>
        <authorList>
            <person name="Goeker M."/>
        </authorList>
    </citation>
    <scope>NUCLEOTIDE SEQUENCE [LARGE SCALE GENOMIC DNA]</scope>
    <source>
        <strain evidence="7 8">DSM 19570</strain>
    </source>
</reference>
<evidence type="ECO:0000256" key="2">
    <source>
        <dbReference type="ARBA" id="ARBA00022729"/>
    </source>
</evidence>
<feature type="signal peptide" evidence="4">
    <location>
        <begin position="1"/>
        <end position="22"/>
    </location>
</feature>
<dbReference type="PANTHER" id="PTHR43248:SF29">
    <property type="entry name" value="TRIPEPTIDYL AMINOPEPTIDASE"/>
    <property type="match status" value="1"/>
</dbReference>
<keyword evidence="8" id="KW-1185">Reference proteome</keyword>
<dbReference type="RefSeq" id="WP_130431305.1">
    <property type="nucleotide sequence ID" value="NZ_SHKP01000005.1"/>
</dbReference>
<evidence type="ECO:0000313" key="7">
    <source>
        <dbReference type="EMBL" id="RZU00877.1"/>
    </source>
</evidence>
<dbReference type="InterPro" id="IPR002410">
    <property type="entry name" value="Peptidase_S33"/>
</dbReference>
<feature type="chain" id="PRO_5020928389" evidence="4">
    <location>
        <begin position="23"/>
        <end position="499"/>
    </location>
</feature>
<sequence length="499" mass="52562">MRNLLRRWAPVALLPLALSANATTSLSPTPCRIEGLRHEALCGSVKRALDPARAEGPQIELHYVVIPATARRKAPDPVFFLAGGPGQSAIALAPDLANLFSRLSNRRDLVFVDQRGTGRSAPLLCDSESERLPLARRIDLAEGIRRLEDCRARLQKLPHGDLRQYTTTIAMADLDAVRAALGAERINLVGGSYGTRAGLEYLRLFPQQVRRLVLDGVAPPDMALPLVMAEDAQAALDATLAACASDAACKARHPDLGQRFKARLDALPQSAVVTDPVNGVSSSLTMTREALLSALRGPLYAPALAAALPEALGAAASARYEPLFGLASVGQGSAATRLAEGQHFSVICAEDWPQVEGAAAKPAAAPPSMIGDAFLQPYRALCAQWPRGAVAPAFYTVAPSPVPVLLLSGGLDPVTPPRHGERMAKALGANARHVVVPAAGHGLMAQGCTRDLLHRFIDDESSAAALDLDASCIKRIPPPLPFIPPDPLSPAATTTGAAR</sequence>
<evidence type="ECO:0000256" key="3">
    <source>
        <dbReference type="ARBA" id="ARBA00022801"/>
    </source>
</evidence>
<evidence type="ECO:0000313" key="8">
    <source>
        <dbReference type="Proteomes" id="UP000293671"/>
    </source>
</evidence>
<comment type="similarity">
    <text evidence="1">Belongs to the peptidase S33 family.</text>
</comment>
<gene>
    <name evidence="7" type="ORF">EV670_1590</name>
</gene>
<evidence type="ECO:0000256" key="4">
    <source>
        <dbReference type="SAM" id="SignalP"/>
    </source>
</evidence>
<dbReference type="InterPro" id="IPR000073">
    <property type="entry name" value="AB_hydrolase_1"/>
</dbReference>
<protein>
    <submittedName>
        <fullName evidence="7">TAP-like protein</fullName>
    </submittedName>
</protein>
<dbReference type="SUPFAM" id="SSF53474">
    <property type="entry name" value="alpha/beta-Hydrolases"/>
    <property type="match status" value="1"/>
</dbReference>
<dbReference type="Proteomes" id="UP000293671">
    <property type="component" value="Unassembled WGS sequence"/>
</dbReference>
<accession>A0A4Q7VW11</accession>
<feature type="domain" description="AB hydrolase-1" evidence="5">
    <location>
        <begin position="77"/>
        <end position="226"/>
    </location>
</feature>
<comment type="caution">
    <text evidence="7">The sequence shown here is derived from an EMBL/GenBank/DDBJ whole genome shotgun (WGS) entry which is preliminary data.</text>
</comment>
<evidence type="ECO:0000256" key="1">
    <source>
        <dbReference type="ARBA" id="ARBA00010088"/>
    </source>
</evidence>
<dbReference type="PRINTS" id="PR00793">
    <property type="entry name" value="PROAMNOPTASE"/>
</dbReference>
<keyword evidence="3" id="KW-0378">Hydrolase</keyword>
<evidence type="ECO:0000259" key="6">
    <source>
        <dbReference type="Pfam" id="PF08386"/>
    </source>
</evidence>
<dbReference type="PANTHER" id="PTHR43248">
    <property type="entry name" value="2-SUCCINYL-6-HYDROXY-2,4-CYCLOHEXADIENE-1-CARBOXYLATE SYNTHASE"/>
    <property type="match status" value="1"/>
</dbReference>
<dbReference type="OrthoDB" id="9796770at2"/>
<feature type="domain" description="Peptidase S33 tripeptidyl aminopeptidase-like C-terminal" evidence="6">
    <location>
        <begin position="379"/>
        <end position="459"/>
    </location>
</feature>
<dbReference type="Pfam" id="PF08386">
    <property type="entry name" value="Abhydrolase_4"/>
    <property type="match status" value="1"/>
</dbReference>
<dbReference type="GO" id="GO:0006508">
    <property type="term" value="P:proteolysis"/>
    <property type="evidence" value="ECO:0007669"/>
    <property type="project" value="InterPro"/>
</dbReference>
<dbReference type="EMBL" id="SHKP01000005">
    <property type="protein sequence ID" value="RZU00877.1"/>
    <property type="molecule type" value="Genomic_DNA"/>
</dbReference>
<proteinExistence type="inferred from homology"/>
<name>A0A4Q7VW11_9BURK</name>
<dbReference type="InterPro" id="IPR013595">
    <property type="entry name" value="Pept_S33_TAP-like_C"/>
</dbReference>
<dbReference type="InterPro" id="IPR029058">
    <property type="entry name" value="AB_hydrolase_fold"/>
</dbReference>
<dbReference type="Gene3D" id="3.40.50.1820">
    <property type="entry name" value="alpha/beta hydrolase"/>
    <property type="match status" value="1"/>
</dbReference>
<organism evidence="7 8">
    <name type="scientific">Rivibacter subsaxonicus</name>
    <dbReference type="NCBI Taxonomy" id="457575"/>
    <lineage>
        <taxon>Bacteria</taxon>
        <taxon>Pseudomonadati</taxon>
        <taxon>Pseudomonadota</taxon>
        <taxon>Betaproteobacteria</taxon>
        <taxon>Burkholderiales</taxon>
        <taxon>Rivibacter</taxon>
    </lineage>
</organism>
<dbReference type="InterPro" id="IPR051601">
    <property type="entry name" value="Serine_prot/Carboxylest_S33"/>
</dbReference>